<sequence>MEITTLTDAPADPHAPTGEPELRRTIGLAQMVFYASGSMLGPASTAWWARRRASWGRRSGWASWWRRWRPC</sequence>
<reference evidence="3" key="1">
    <citation type="submission" date="2021-01" db="EMBL/GenBank/DDBJ databases">
        <title>Genome sequence of Phenylobacterium sp. 20VBR1 isolated from a valley glaceir, Ny-Alesund, Svalbard.</title>
        <authorList>
            <person name="Thomas F.A."/>
            <person name="Krishnan K.P."/>
            <person name="Sinha R.K."/>
        </authorList>
    </citation>
    <scope>NUCLEOTIDE SEQUENCE</scope>
    <source>
        <strain evidence="3">20VBR1</strain>
    </source>
</reference>
<protein>
    <submittedName>
        <fullName evidence="3">Uncharacterized protein</fullName>
    </submittedName>
</protein>
<keyword evidence="2" id="KW-0812">Transmembrane</keyword>
<accession>A0A974P1W1</accession>
<proteinExistence type="predicted"/>
<evidence type="ECO:0000256" key="1">
    <source>
        <dbReference type="SAM" id="MobiDB-lite"/>
    </source>
</evidence>
<keyword evidence="2" id="KW-1133">Transmembrane helix</keyword>
<organism evidence="3">
    <name type="scientific">Phenylobacterium glaciei</name>
    <dbReference type="NCBI Taxonomy" id="2803784"/>
    <lineage>
        <taxon>Bacteria</taxon>
        <taxon>Pseudomonadati</taxon>
        <taxon>Pseudomonadota</taxon>
        <taxon>Alphaproteobacteria</taxon>
        <taxon>Caulobacterales</taxon>
        <taxon>Caulobacteraceae</taxon>
        <taxon>Phenylobacterium</taxon>
    </lineage>
</organism>
<gene>
    <name evidence="3" type="ORF">JKL49_23050</name>
</gene>
<evidence type="ECO:0000256" key="2">
    <source>
        <dbReference type="SAM" id="Phobius"/>
    </source>
</evidence>
<dbReference type="EMBL" id="CP068570">
    <property type="protein sequence ID" value="QQZ49701.1"/>
    <property type="molecule type" value="Genomic_DNA"/>
</dbReference>
<feature type="region of interest" description="Disordered" evidence="1">
    <location>
        <begin position="1"/>
        <end position="21"/>
    </location>
</feature>
<evidence type="ECO:0000313" key="3">
    <source>
        <dbReference type="EMBL" id="QQZ49701.1"/>
    </source>
</evidence>
<feature type="transmembrane region" description="Helical" evidence="2">
    <location>
        <begin position="31"/>
        <end position="49"/>
    </location>
</feature>
<name>A0A974P1W1_9CAUL</name>
<dbReference type="AlphaFoldDB" id="A0A974P1W1"/>
<keyword evidence="2" id="KW-0472">Membrane</keyword>